<organism evidence="4 5">
    <name type="scientific">Hoyosella subflava (strain DSM 45089 / JCM 17490 / NBRC 109087 / DQS3-9A1)</name>
    <name type="common">Amycolicicoccus subflavus</name>
    <dbReference type="NCBI Taxonomy" id="443218"/>
    <lineage>
        <taxon>Bacteria</taxon>
        <taxon>Bacillati</taxon>
        <taxon>Actinomycetota</taxon>
        <taxon>Actinomycetes</taxon>
        <taxon>Mycobacteriales</taxon>
        <taxon>Hoyosellaceae</taxon>
        <taxon>Hoyosella</taxon>
    </lineage>
</organism>
<name>F6EFU6_HOYSD</name>
<accession>F6EFU6</accession>
<dbReference type="STRING" id="443218.AS9A_3772"/>
<keyword evidence="5" id="KW-1185">Reference proteome</keyword>
<dbReference type="PANTHER" id="PTHR12358">
    <property type="entry name" value="SPHINGOSINE KINASE"/>
    <property type="match status" value="1"/>
</dbReference>
<sequence>MRALLIVNPHATSTTPAGRDLIALALSSALKLRVAHTAYRGHAAELAAEATSDGYPLIIVHGGDGTINEVVNGVLGGDVLGGEGGSMASIAATALPTIAVVPGGSANVFARSLGIKNDPLDAANQLISLVQLRHHRRIGLGHCDGRWFLFNAGMGLDAHVVESVEASRAGGKAATSGRYVRATVRTFIRERKLAPALTVETPGGAKEEGVYYAFVSNASPWTYLEDRPVYTNPGADYDSGLGVFALKTAGWVSTLRIARQLVFPRRGGPRHPDLLRADDVNEIRISSSRPIGLQLDGDFVGLREDVTFRATPNMLDVVAPRNPTQQTP</sequence>
<evidence type="ECO:0000256" key="1">
    <source>
        <dbReference type="ARBA" id="ARBA00001946"/>
    </source>
</evidence>
<dbReference type="SUPFAM" id="SSF111331">
    <property type="entry name" value="NAD kinase/diacylglycerol kinase-like"/>
    <property type="match status" value="1"/>
</dbReference>
<protein>
    <recommendedName>
        <fullName evidence="3">DAGKc domain-containing protein</fullName>
    </recommendedName>
</protein>
<evidence type="ECO:0000313" key="5">
    <source>
        <dbReference type="Proteomes" id="UP000009235"/>
    </source>
</evidence>
<proteinExistence type="inferred from homology"/>
<dbReference type="RefSeq" id="WP_013808559.1">
    <property type="nucleotide sequence ID" value="NC_015564.1"/>
</dbReference>
<dbReference type="GO" id="GO:0004143">
    <property type="term" value="F:ATP-dependent diacylglycerol kinase activity"/>
    <property type="evidence" value="ECO:0007669"/>
    <property type="project" value="TreeGrafter"/>
</dbReference>
<dbReference type="PANTHER" id="PTHR12358:SF106">
    <property type="entry name" value="LIPID KINASE YEGS"/>
    <property type="match status" value="1"/>
</dbReference>
<comment type="similarity">
    <text evidence="2">Belongs to the diacylglycerol/lipid kinase family.</text>
</comment>
<dbReference type="AlphaFoldDB" id="F6EFU6"/>
<dbReference type="InterPro" id="IPR001206">
    <property type="entry name" value="Diacylglycerol_kinase_cat_dom"/>
</dbReference>
<dbReference type="Proteomes" id="UP000009235">
    <property type="component" value="Chromosome"/>
</dbReference>
<dbReference type="eggNOG" id="COG1597">
    <property type="taxonomic scope" value="Bacteria"/>
</dbReference>
<dbReference type="OrthoDB" id="142078at2"/>
<dbReference type="InterPro" id="IPR050187">
    <property type="entry name" value="Lipid_Phosphate_FormReg"/>
</dbReference>
<dbReference type="InterPro" id="IPR016064">
    <property type="entry name" value="NAD/diacylglycerol_kinase_sf"/>
</dbReference>
<dbReference type="GO" id="GO:0005886">
    <property type="term" value="C:plasma membrane"/>
    <property type="evidence" value="ECO:0007669"/>
    <property type="project" value="TreeGrafter"/>
</dbReference>
<dbReference type="Pfam" id="PF00781">
    <property type="entry name" value="DAGK_cat"/>
    <property type="match status" value="1"/>
</dbReference>
<dbReference type="SMART" id="SM00046">
    <property type="entry name" value="DAGKc"/>
    <property type="match status" value="1"/>
</dbReference>
<evidence type="ECO:0000259" key="3">
    <source>
        <dbReference type="PROSITE" id="PS50146"/>
    </source>
</evidence>
<evidence type="ECO:0000256" key="2">
    <source>
        <dbReference type="ARBA" id="ARBA00005983"/>
    </source>
</evidence>
<evidence type="ECO:0000313" key="4">
    <source>
        <dbReference type="EMBL" id="AEF42210.1"/>
    </source>
</evidence>
<dbReference type="EMBL" id="CP002786">
    <property type="protein sequence ID" value="AEF42210.1"/>
    <property type="molecule type" value="Genomic_DNA"/>
</dbReference>
<dbReference type="KEGG" id="asd:AS9A_3772"/>
<dbReference type="Gene3D" id="3.40.50.10330">
    <property type="entry name" value="Probable inorganic polyphosphate/atp-NAD kinase, domain 1"/>
    <property type="match status" value="1"/>
</dbReference>
<feature type="domain" description="DAGKc" evidence="3">
    <location>
        <begin position="1"/>
        <end position="147"/>
    </location>
</feature>
<comment type="cofactor">
    <cofactor evidence="1">
        <name>Mg(2+)</name>
        <dbReference type="ChEBI" id="CHEBI:18420"/>
    </cofactor>
</comment>
<dbReference type="Gene3D" id="2.60.200.40">
    <property type="match status" value="1"/>
</dbReference>
<dbReference type="PROSITE" id="PS50146">
    <property type="entry name" value="DAGK"/>
    <property type="match status" value="1"/>
</dbReference>
<dbReference type="HOGENOM" id="CLU_045532_2_1_11"/>
<reference evidence="4 5" key="1">
    <citation type="journal article" date="2011" name="J. Bacteriol.">
        <title>Complete genome sequence of Amycolicicoccus subflavus DQS3-9A1T, an actinomycete isolated from crude oil-polluted soil.</title>
        <authorList>
            <person name="Cai M."/>
            <person name="Chen W.M."/>
            <person name="Nie Y."/>
            <person name="Chi C.Q."/>
            <person name="Wang Y.N."/>
            <person name="Tang Y.Q."/>
            <person name="Li G.Y."/>
            <person name="Wu X.L."/>
        </authorList>
    </citation>
    <scope>NUCLEOTIDE SEQUENCE [LARGE SCALE GENOMIC DNA]</scope>
    <source>
        <strain evidence="5">DSM 45089 / DQS3-9A1</strain>
    </source>
</reference>
<gene>
    <name evidence="4" type="ordered locus">AS9A_3772</name>
</gene>
<dbReference type="InterPro" id="IPR017438">
    <property type="entry name" value="ATP-NAD_kinase_N"/>
</dbReference>